<dbReference type="InterPro" id="IPR016032">
    <property type="entry name" value="Sig_transdc_resp-reg_C-effctor"/>
</dbReference>
<gene>
    <name evidence="3" type="ORF">B0I22_2561</name>
</gene>
<proteinExistence type="predicted"/>
<dbReference type="InterPro" id="IPR019734">
    <property type="entry name" value="TPR_rpt"/>
</dbReference>
<keyword evidence="1" id="KW-0472">Membrane</keyword>
<evidence type="ECO:0008006" key="5">
    <source>
        <dbReference type="Google" id="ProtNLM"/>
    </source>
</evidence>
<evidence type="ECO:0000313" key="4">
    <source>
        <dbReference type="Proteomes" id="UP000295313"/>
    </source>
</evidence>
<dbReference type="SMART" id="SM00028">
    <property type="entry name" value="TPR"/>
    <property type="match status" value="3"/>
</dbReference>
<name>A0A4R8I2Z0_9FLAO</name>
<dbReference type="SUPFAM" id="SSF48452">
    <property type="entry name" value="TPR-like"/>
    <property type="match status" value="1"/>
</dbReference>
<keyword evidence="1" id="KW-0812">Transmembrane</keyword>
<feature type="transmembrane region" description="Helical" evidence="1">
    <location>
        <begin position="346"/>
        <end position="365"/>
    </location>
</feature>
<dbReference type="RefSeq" id="WP_133945202.1">
    <property type="nucleotide sequence ID" value="NZ_SOEO01000003.1"/>
</dbReference>
<keyword evidence="4" id="KW-1185">Reference proteome</keyword>
<evidence type="ECO:0000256" key="1">
    <source>
        <dbReference type="SAM" id="Phobius"/>
    </source>
</evidence>
<keyword evidence="2" id="KW-0732">Signal</keyword>
<dbReference type="Gene3D" id="1.25.40.10">
    <property type="entry name" value="Tetratricopeptide repeat domain"/>
    <property type="match status" value="2"/>
</dbReference>
<dbReference type="GO" id="GO:0006355">
    <property type="term" value="P:regulation of DNA-templated transcription"/>
    <property type="evidence" value="ECO:0007669"/>
    <property type="project" value="InterPro"/>
</dbReference>
<dbReference type="OrthoDB" id="1274361at2"/>
<dbReference type="EMBL" id="SOEO01000003">
    <property type="protein sequence ID" value="TDX82553.1"/>
    <property type="molecule type" value="Genomic_DNA"/>
</dbReference>
<evidence type="ECO:0000313" key="3">
    <source>
        <dbReference type="EMBL" id="TDX82553.1"/>
    </source>
</evidence>
<dbReference type="SUPFAM" id="SSF46894">
    <property type="entry name" value="C-terminal effector domain of the bipartite response regulators"/>
    <property type="match status" value="1"/>
</dbReference>
<organism evidence="3 4">
    <name type="scientific">Epilithonimonas xixisoli</name>
    <dbReference type="NCBI Taxonomy" id="1476462"/>
    <lineage>
        <taxon>Bacteria</taxon>
        <taxon>Pseudomonadati</taxon>
        <taxon>Bacteroidota</taxon>
        <taxon>Flavobacteriia</taxon>
        <taxon>Flavobacteriales</taxon>
        <taxon>Weeksellaceae</taxon>
        <taxon>Chryseobacterium group</taxon>
        <taxon>Epilithonimonas</taxon>
    </lineage>
</organism>
<reference evidence="3 4" key="1">
    <citation type="submission" date="2019-03" db="EMBL/GenBank/DDBJ databases">
        <title>Genomic Encyclopedia of Type Strains, Phase III (KMG-III): the genomes of soil and plant-associated and newly described type strains.</title>
        <authorList>
            <person name="Whitman W."/>
        </authorList>
    </citation>
    <scope>NUCLEOTIDE SEQUENCE [LARGE SCALE GENOMIC DNA]</scope>
    <source>
        <strain evidence="3 4">CGMCC 1.12802</strain>
    </source>
</reference>
<dbReference type="InterPro" id="IPR011990">
    <property type="entry name" value="TPR-like_helical_dom_sf"/>
</dbReference>
<dbReference type="GO" id="GO:0003677">
    <property type="term" value="F:DNA binding"/>
    <property type="evidence" value="ECO:0007669"/>
    <property type="project" value="InterPro"/>
</dbReference>
<accession>A0A4R8I2Z0</accession>
<dbReference type="Proteomes" id="UP000295313">
    <property type="component" value="Unassembled WGS sequence"/>
</dbReference>
<evidence type="ECO:0000256" key="2">
    <source>
        <dbReference type="SAM" id="SignalP"/>
    </source>
</evidence>
<feature type="signal peptide" evidence="2">
    <location>
        <begin position="1"/>
        <end position="20"/>
    </location>
</feature>
<protein>
    <recommendedName>
        <fullName evidence="5">HTH luxR-type domain-containing protein</fullName>
    </recommendedName>
</protein>
<dbReference type="AlphaFoldDB" id="A0A4R8I2Z0"/>
<keyword evidence="1" id="KW-1133">Transmembrane helix</keyword>
<comment type="caution">
    <text evidence="3">The sequence shown here is derived from an EMBL/GenBank/DDBJ whole genome shotgun (WGS) entry which is preliminary data.</text>
</comment>
<sequence>MKINLLLIFIFILCSNICCSQNTAKQQKTIDSLWTVATDKNAYLSKGSKEMLRLCTEVYYQSKSINYEKGELRALVKMAEIYTNEQNYEEGLSKISEGLILAEKSSNYITWSDLLRLQCANYLELGYYEMANQSIRKALVIADNIVEKDRKHFAKSTAFKKIGDIIKIENISKNKYDSIQFYYYKAYVESKNISASFPRKNMHIAKNAKALASVLFNQNKIPEAEQYIAWYEELTKDVAKNPDYIALYILKGKIENKKENYTKAIEYFNKSLLLGNEYKILPSELTESYSGIAESYKALKDYKNQAIHLDKAEKIEDSLSIIEKRSIENVIKPAKTEINDKENSNLFIIILSLAFLAIVAIFFFIQRKKIVVPVEESIPQISEDIDDRLDLPEKQQESTNPQELSHIIELARNNDPSFNLKFSELFPSFNQNLLKISPQLTLSDLEYCALMKLNFDTKQIATFKKTSITSVESRKYRIRKKLSIGNSENIYTWLMKI</sequence>
<feature type="chain" id="PRO_5020413082" description="HTH luxR-type domain-containing protein" evidence="2">
    <location>
        <begin position="21"/>
        <end position="497"/>
    </location>
</feature>